<dbReference type="InterPro" id="IPR029787">
    <property type="entry name" value="Nucleotide_cyclase"/>
</dbReference>
<proteinExistence type="predicted"/>
<dbReference type="GO" id="GO:1902201">
    <property type="term" value="P:negative regulation of bacterial-type flagellum-dependent cell motility"/>
    <property type="evidence" value="ECO:0007669"/>
    <property type="project" value="TreeGrafter"/>
</dbReference>
<gene>
    <name evidence="4" type="ORF">FSC37_21325</name>
</gene>
<dbReference type="AlphaFoldDB" id="A0A5C6U339"/>
<comment type="catalytic activity">
    <reaction evidence="2">
        <text>2 GTP = 3',3'-c-di-GMP + 2 diphosphate</text>
        <dbReference type="Rhea" id="RHEA:24898"/>
        <dbReference type="ChEBI" id="CHEBI:33019"/>
        <dbReference type="ChEBI" id="CHEBI:37565"/>
        <dbReference type="ChEBI" id="CHEBI:58805"/>
        <dbReference type="EC" id="2.7.7.65"/>
    </reaction>
</comment>
<dbReference type="SUPFAM" id="SSF55073">
    <property type="entry name" value="Nucleotide cyclase"/>
    <property type="match status" value="1"/>
</dbReference>
<dbReference type="InterPro" id="IPR043128">
    <property type="entry name" value="Rev_trsase/Diguanyl_cyclase"/>
</dbReference>
<evidence type="ECO:0000256" key="1">
    <source>
        <dbReference type="ARBA" id="ARBA00012528"/>
    </source>
</evidence>
<dbReference type="InterPro" id="IPR000160">
    <property type="entry name" value="GGDEF_dom"/>
</dbReference>
<dbReference type="GO" id="GO:0043709">
    <property type="term" value="P:cell adhesion involved in single-species biofilm formation"/>
    <property type="evidence" value="ECO:0007669"/>
    <property type="project" value="TreeGrafter"/>
</dbReference>
<comment type="caution">
    <text evidence="4">The sequence shown here is derived from an EMBL/GenBank/DDBJ whole genome shotgun (WGS) entry which is preliminary data.</text>
</comment>
<feature type="domain" description="GGDEF" evidence="3">
    <location>
        <begin position="1"/>
        <end position="107"/>
    </location>
</feature>
<dbReference type="InterPro" id="IPR050469">
    <property type="entry name" value="Diguanylate_Cyclase"/>
</dbReference>
<dbReference type="SMART" id="SM00267">
    <property type="entry name" value="GGDEF"/>
    <property type="match status" value="1"/>
</dbReference>
<dbReference type="GO" id="GO:0005886">
    <property type="term" value="C:plasma membrane"/>
    <property type="evidence" value="ECO:0007669"/>
    <property type="project" value="TreeGrafter"/>
</dbReference>
<evidence type="ECO:0000313" key="5">
    <source>
        <dbReference type="Proteomes" id="UP000321832"/>
    </source>
</evidence>
<dbReference type="PROSITE" id="PS50887">
    <property type="entry name" value="GGDEF"/>
    <property type="match status" value="1"/>
</dbReference>
<evidence type="ECO:0000313" key="4">
    <source>
        <dbReference type="EMBL" id="TXC67314.1"/>
    </source>
</evidence>
<accession>A0A5C6U339</accession>
<protein>
    <recommendedName>
        <fullName evidence="1">diguanylate cyclase</fullName>
        <ecNumber evidence="1">2.7.7.65</ecNumber>
    </recommendedName>
</protein>
<dbReference type="PANTHER" id="PTHR45138:SF9">
    <property type="entry name" value="DIGUANYLATE CYCLASE DGCM-RELATED"/>
    <property type="match status" value="1"/>
</dbReference>
<reference evidence="4 5" key="1">
    <citation type="submission" date="2019-08" db="EMBL/GenBank/DDBJ databases">
        <authorList>
            <person name="Khan S.A."/>
            <person name="Jeon C.O."/>
            <person name="Jeong S.E."/>
        </authorList>
    </citation>
    <scope>NUCLEOTIDE SEQUENCE [LARGE SCALE GENOMIC DNA]</scope>
    <source>
        <strain evidence="5">IMCC1728</strain>
    </source>
</reference>
<organism evidence="4 5">
    <name type="scientific">Piscinibacter aquaticus</name>
    <dbReference type="NCBI Taxonomy" id="392597"/>
    <lineage>
        <taxon>Bacteria</taxon>
        <taxon>Pseudomonadati</taxon>
        <taxon>Pseudomonadota</taxon>
        <taxon>Betaproteobacteria</taxon>
        <taxon>Burkholderiales</taxon>
        <taxon>Sphaerotilaceae</taxon>
        <taxon>Piscinibacter</taxon>
    </lineage>
</organism>
<keyword evidence="5" id="KW-1185">Reference proteome</keyword>
<dbReference type="Gene3D" id="3.30.70.270">
    <property type="match status" value="1"/>
</dbReference>
<name>A0A5C6U339_9BURK</name>
<dbReference type="CDD" id="cd01949">
    <property type="entry name" value="GGDEF"/>
    <property type="match status" value="1"/>
</dbReference>
<dbReference type="EC" id="2.7.7.65" evidence="1"/>
<evidence type="ECO:0000259" key="3">
    <source>
        <dbReference type="PROSITE" id="PS50887"/>
    </source>
</evidence>
<dbReference type="Pfam" id="PF00990">
    <property type="entry name" value="GGDEF"/>
    <property type="match status" value="1"/>
</dbReference>
<dbReference type="PANTHER" id="PTHR45138">
    <property type="entry name" value="REGULATORY COMPONENTS OF SENSORY TRANSDUCTION SYSTEM"/>
    <property type="match status" value="1"/>
</dbReference>
<dbReference type="EMBL" id="VOPW01000001">
    <property type="protein sequence ID" value="TXC67314.1"/>
    <property type="molecule type" value="Genomic_DNA"/>
</dbReference>
<dbReference type="GO" id="GO:0052621">
    <property type="term" value="F:diguanylate cyclase activity"/>
    <property type="evidence" value="ECO:0007669"/>
    <property type="project" value="UniProtKB-EC"/>
</dbReference>
<dbReference type="NCBIfam" id="TIGR00254">
    <property type="entry name" value="GGDEF"/>
    <property type="match status" value="1"/>
</dbReference>
<dbReference type="Proteomes" id="UP000321832">
    <property type="component" value="Unassembled WGS sequence"/>
</dbReference>
<evidence type="ECO:0000256" key="2">
    <source>
        <dbReference type="ARBA" id="ARBA00034247"/>
    </source>
</evidence>
<sequence length="107" mass="11624">MLRRFAEIARHGVRLTDWLARYGGEEFCPVMPDTDLDTAARVAERVRSQVAVADIRALDQRRVALTVSIGVAALAAPADSPLSLVQRASEAVMAAKRGGRNRLVVAR</sequence>